<dbReference type="AlphaFoldDB" id="A0A9P6FN35"/>
<dbReference type="Proteomes" id="UP000780801">
    <property type="component" value="Unassembled WGS sequence"/>
</dbReference>
<organism evidence="2 3">
    <name type="scientific">Lunasporangiospora selenospora</name>
    <dbReference type="NCBI Taxonomy" id="979761"/>
    <lineage>
        <taxon>Eukaryota</taxon>
        <taxon>Fungi</taxon>
        <taxon>Fungi incertae sedis</taxon>
        <taxon>Mucoromycota</taxon>
        <taxon>Mortierellomycotina</taxon>
        <taxon>Mortierellomycetes</taxon>
        <taxon>Mortierellales</taxon>
        <taxon>Mortierellaceae</taxon>
        <taxon>Lunasporangiospora</taxon>
    </lineage>
</organism>
<dbReference type="PANTHER" id="PTHR31639">
    <property type="entry name" value="F-BOX PROTEIN-LIKE"/>
    <property type="match status" value="1"/>
</dbReference>
<feature type="compositionally biased region" description="Low complexity" evidence="1">
    <location>
        <begin position="322"/>
        <end position="339"/>
    </location>
</feature>
<feature type="region of interest" description="Disordered" evidence="1">
    <location>
        <begin position="467"/>
        <end position="489"/>
    </location>
</feature>
<dbReference type="SUPFAM" id="SSF52047">
    <property type="entry name" value="RNI-like"/>
    <property type="match status" value="1"/>
</dbReference>
<evidence type="ECO:0008006" key="4">
    <source>
        <dbReference type="Google" id="ProtNLM"/>
    </source>
</evidence>
<dbReference type="OrthoDB" id="2416175at2759"/>
<dbReference type="InterPro" id="IPR032675">
    <property type="entry name" value="LRR_dom_sf"/>
</dbReference>
<feature type="compositionally biased region" description="Low complexity" evidence="1">
    <location>
        <begin position="710"/>
        <end position="724"/>
    </location>
</feature>
<feature type="region of interest" description="Disordered" evidence="1">
    <location>
        <begin position="47"/>
        <end position="110"/>
    </location>
</feature>
<feature type="compositionally biased region" description="Basic and acidic residues" evidence="1">
    <location>
        <begin position="785"/>
        <end position="801"/>
    </location>
</feature>
<feature type="compositionally biased region" description="Polar residues" evidence="1">
    <location>
        <begin position="474"/>
        <end position="489"/>
    </location>
</feature>
<keyword evidence="3" id="KW-1185">Reference proteome</keyword>
<feature type="compositionally biased region" description="Basic and acidic residues" evidence="1">
    <location>
        <begin position="61"/>
        <end position="74"/>
    </location>
</feature>
<evidence type="ECO:0000256" key="1">
    <source>
        <dbReference type="SAM" id="MobiDB-lite"/>
    </source>
</evidence>
<sequence length="919" mass="102871">VKLSDAQSPDVHANIWRNWSSIQHLEFEYGKRANDRDLTLARLAISPTAEASSSSTLPLASDHRNSSNSTREKSGSNNSNNSNSSNGHSVVDDQQPDASASDQAAKDRPRPPLVQILTSLALAMTSPPAHRHPNGPPLHPRPLILPCPLASTPSLLYRSRLKSLTLTGHFDLEGFLVAILPLVPELVYLDINLRCHGWRDVIQLDRVLQTCPKLEYLSVERNMIGLVDFGEWPMQVEGDDSVFSLASLGQGQDTMEEDGSSSESDSDIDWDEYEQELEKELGQLPLNTNRYRGQEWHLAMAYPYHTADGVQLNDPLQTNELSAQPAASTANATPTSPTTHQGDCWTRCRQQRLGRKLQRLQQRLRQRPFQLKVLKLKKVRIPEEDFLRLIARCPLIEEMDVFNTIMWGWQQSFLDAVAQNCPKLRHLHLTTNYNQNDIVVPLEMDGDFGPPGPNPVVQTGITIHENGGAHAIDPNQSTTNNEQASPPTSQPFDPVVELIRLFPDLLSYDARYVRFQDRALRTIMDHCRFLERLDLTSCREVSSKAVDRYLRYAVTLKHFSAVRIMLDVDDLIEVAERHRCLDSFTSGSDTALLPPRWWACSELETFIIGVKNPRTPTQPTGSQQGTMTMDILNESAADFRYYYSNGREGSGSGQAGSSAKAGADGEEYDHVQYCTMVLFQHLGRLTKLKRLELHRGRFNLTTHYPESTSDEVLSSSSPLNSAHSPMGRALEDRSRVEGKDAKRLKSGSSSFQWNFSRMRGLLSSGGSGKGKGRAQDLSSCTGHDSLVRDVKGKKIAHDESPKSPWNSTMSKGGEQVDLASPSNGIHGSSPNIDLDPMDRPGKVPYYLSGLWPLVGLKELESFNVSWSTFPQLCESELGWMCDHWKKLEWIMLGQVPQSDWDSIRAWVKKRQPSIAVVFE</sequence>
<feature type="non-terminal residue" evidence="2">
    <location>
        <position position="919"/>
    </location>
</feature>
<feature type="compositionally biased region" description="Polar residues" evidence="1">
    <location>
        <begin position="820"/>
        <end position="831"/>
    </location>
</feature>
<protein>
    <recommendedName>
        <fullName evidence="4">F-box domain-containing protein</fullName>
    </recommendedName>
</protein>
<dbReference type="PANTHER" id="PTHR31639:SF100">
    <property type="entry name" value="OS07G0160500 PROTEIN"/>
    <property type="match status" value="1"/>
</dbReference>
<comment type="caution">
    <text evidence="2">The sequence shown here is derived from an EMBL/GenBank/DDBJ whole genome shotgun (WGS) entry which is preliminary data.</text>
</comment>
<name>A0A9P6FN35_9FUNG</name>
<proteinExistence type="predicted"/>
<gene>
    <name evidence="2" type="ORF">BGW38_005401</name>
</gene>
<feature type="compositionally biased region" description="Basic and acidic residues" evidence="1">
    <location>
        <begin position="729"/>
        <end position="743"/>
    </location>
</feature>
<dbReference type="EMBL" id="JAABOA010003423">
    <property type="protein sequence ID" value="KAF9578688.1"/>
    <property type="molecule type" value="Genomic_DNA"/>
</dbReference>
<reference evidence="2" key="1">
    <citation type="journal article" date="2020" name="Fungal Divers.">
        <title>Resolving the Mortierellaceae phylogeny through synthesis of multi-gene phylogenetics and phylogenomics.</title>
        <authorList>
            <person name="Vandepol N."/>
            <person name="Liber J."/>
            <person name="Desiro A."/>
            <person name="Na H."/>
            <person name="Kennedy M."/>
            <person name="Barry K."/>
            <person name="Grigoriev I.V."/>
            <person name="Miller A.N."/>
            <person name="O'Donnell K."/>
            <person name="Stajich J.E."/>
            <person name="Bonito G."/>
        </authorList>
    </citation>
    <scope>NUCLEOTIDE SEQUENCE</scope>
    <source>
        <strain evidence="2">KOD1015</strain>
    </source>
</reference>
<feature type="region of interest" description="Disordered" evidence="1">
    <location>
        <begin position="702"/>
        <end position="745"/>
    </location>
</feature>
<feature type="region of interest" description="Disordered" evidence="1">
    <location>
        <begin position="762"/>
        <end position="836"/>
    </location>
</feature>
<feature type="compositionally biased region" description="Polar residues" evidence="1">
    <location>
        <begin position="49"/>
        <end position="58"/>
    </location>
</feature>
<feature type="non-terminal residue" evidence="2">
    <location>
        <position position="1"/>
    </location>
</feature>
<feature type="region of interest" description="Disordered" evidence="1">
    <location>
        <begin position="322"/>
        <end position="343"/>
    </location>
</feature>
<evidence type="ECO:0000313" key="3">
    <source>
        <dbReference type="Proteomes" id="UP000780801"/>
    </source>
</evidence>
<evidence type="ECO:0000313" key="2">
    <source>
        <dbReference type="EMBL" id="KAF9578688.1"/>
    </source>
</evidence>
<feature type="compositionally biased region" description="Low complexity" evidence="1">
    <location>
        <begin position="75"/>
        <end position="103"/>
    </location>
</feature>
<accession>A0A9P6FN35</accession>
<dbReference type="Gene3D" id="3.80.10.10">
    <property type="entry name" value="Ribonuclease Inhibitor"/>
    <property type="match status" value="2"/>
</dbReference>